<evidence type="ECO:0000313" key="2">
    <source>
        <dbReference type="EMBL" id="NKE68436.1"/>
    </source>
</evidence>
<name>A0A7X6I8L2_9BURK</name>
<proteinExistence type="predicted"/>
<protein>
    <submittedName>
        <fullName evidence="2">DUF3348 domain-containing protein</fullName>
    </submittedName>
</protein>
<dbReference type="EMBL" id="VTOX01000010">
    <property type="protein sequence ID" value="NKE68436.1"/>
    <property type="molecule type" value="Genomic_DNA"/>
</dbReference>
<dbReference type="Pfam" id="PF11828">
    <property type="entry name" value="DUF3348"/>
    <property type="match status" value="1"/>
</dbReference>
<accession>A0A7X6I8L2</accession>
<gene>
    <name evidence="2" type="ORF">RAMLITH_21700</name>
</gene>
<sequence length="332" mass="37013">MSPDPVRRRNCLAPSLRRRAGWTPRSAAQRCRKRREPPPIVSNTVAVPLPPRPRGGAGDRPRGSPRRCARAAGCAALPRRSYEWRRLGAEDCFLQSTFSSSRLVRLLGEWRPLAAEAPGMDFAERLSLWLNAFDAIGLQAAHQSIRAVTAPAPASREATAAPRGQSSLLEADLQRARAALANAIAQDPLPDPDAGYAPYRQRHAELQRHMEQMIGPLREHVRQTICRRSARLRQLAALDAALEQWLAPREQGVLPTVAAIAERRFDRLRREHRQAIDASGAPDDPARWREPGGWLHAFERDWRLALGAELDLRLEPVAGLVEACNNEAEHHQ</sequence>
<comment type="caution">
    <text evidence="2">The sequence shown here is derived from an EMBL/GenBank/DDBJ whole genome shotgun (WGS) entry which is preliminary data.</text>
</comment>
<dbReference type="InterPro" id="IPR021783">
    <property type="entry name" value="DUF3348"/>
</dbReference>
<dbReference type="Proteomes" id="UP000521868">
    <property type="component" value="Unassembled WGS sequence"/>
</dbReference>
<dbReference type="AlphaFoldDB" id="A0A7X6I8L2"/>
<evidence type="ECO:0000313" key="3">
    <source>
        <dbReference type="Proteomes" id="UP000521868"/>
    </source>
</evidence>
<reference evidence="2 3" key="1">
    <citation type="journal article" date="2020" name="Nature">
        <title>Bacterial chemolithoautotrophy via manganese oxidation.</title>
        <authorList>
            <person name="Yu H."/>
            <person name="Leadbetter J.R."/>
        </authorList>
    </citation>
    <scope>NUCLEOTIDE SEQUENCE [LARGE SCALE GENOMIC DNA]</scope>
    <source>
        <strain evidence="2 3">RBP-1</strain>
    </source>
</reference>
<feature type="region of interest" description="Disordered" evidence="1">
    <location>
        <begin position="17"/>
        <end position="66"/>
    </location>
</feature>
<keyword evidence="3" id="KW-1185">Reference proteome</keyword>
<organism evidence="2 3">
    <name type="scientific">Ramlibacter lithotrophicus</name>
    <dbReference type="NCBI Taxonomy" id="2606681"/>
    <lineage>
        <taxon>Bacteria</taxon>
        <taxon>Pseudomonadati</taxon>
        <taxon>Pseudomonadota</taxon>
        <taxon>Betaproteobacteria</taxon>
        <taxon>Burkholderiales</taxon>
        <taxon>Comamonadaceae</taxon>
        <taxon>Ramlibacter</taxon>
    </lineage>
</organism>
<evidence type="ECO:0000256" key="1">
    <source>
        <dbReference type="SAM" id="MobiDB-lite"/>
    </source>
</evidence>